<sequence length="648" mass="66129">VAASSLFSVADAESDSMTQYAFWDTGGSGHWVVNGVAQAAGTEIDVSAANLSQVSYVFGPAGSTPDTLYVRANDGDLWGPWKAFTATPGPDTAPAVSASNVTATHGEFSVAATSLFSVNDTDGDAITQYAFWDAGGSGHWVVNGVAQQAGVEIDVSATSLSHVSYVFGPTGSTPDTLYVRANDGDLWGAWQAFTATPGPDTAPVVSASNVTATHGEFSVAASSLFSVADAESDSMTQYAFWDTGGSGHWVVNGVAQAAGTEIDVSAASLSQVSYVFGPTGSTPDTLYVRANDGDLWGAWKAFTATPGPDTVPAVSASNVTATHGEFSVAATSLFTVNDTDGDAITQYAFWDTGGSGHWVVNGVAQQAGVEIDVSATNLSHVSYVFGPTGSTPDTLYVRANDGDLWGAWQAFTATPGPDTAPVATPSASNLLTVPGQTFAASSLFSATDADGDTMTQFALWDTQGNGHWVVNGTVEPANQEVDITAAQLAQTTYVAGSGTDQLWVRANDGDLSGAWQPFSVTGEGTAIVASGATLELPGAFANAVTFEGSTGTLKLDNSSSFSGTVAGMTAQDNIDFADLNFAGIQTPTFSGTSSSGTLTVTDGTHIASIVLLGNYLASTFVTSNDGHGGTSVIDPPVAQNTLAPPQHA</sequence>
<evidence type="ECO:0000313" key="1">
    <source>
        <dbReference type="EMBL" id="TWB89889.1"/>
    </source>
</evidence>
<dbReference type="AlphaFoldDB" id="A0A560L3M5"/>
<proteinExistence type="predicted"/>
<evidence type="ECO:0000313" key="2">
    <source>
        <dbReference type="Proteomes" id="UP000321304"/>
    </source>
</evidence>
<dbReference type="EMBL" id="VITY01000015">
    <property type="protein sequence ID" value="TWB89889.1"/>
    <property type="molecule type" value="Genomic_DNA"/>
</dbReference>
<protein>
    <submittedName>
        <fullName evidence="1">Uncharacterized protein</fullName>
    </submittedName>
</protein>
<reference evidence="1 2" key="1">
    <citation type="submission" date="2019-06" db="EMBL/GenBank/DDBJ databases">
        <title>Genomic Encyclopedia of Type Strains, Phase IV (KMG-V): Genome sequencing to study the core and pangenomes of soil and plant-associated prokaryotes.</title>
        <authorList>
            <person name="Whitman W."/>
        </authorList>
    </citation>
    <scope>NUCLEOTIDE SEQUENCE [LARGE SCALE GENOMIC DNA]</scope>
    <source>
        <strain evidence="1 2">BR 10355</strain>
    </source>
</reference>
<feature type="non-terminal residue" evidence="1">
    <location>
        <position position="1"/>
    </location>
</feature>
<organism evidence="1 2">
    <name type="scientific">Bradyrhizobium macuxiense</name>
    <dbReference type="NCBI Taxonomy" id="1755647"/>
    <lineage>
        <taxon>Bacteria</taxon>
        <taxon>Pseudomonadati</taxon>
        <taxon>Pseudomonadota</taxon>
        <taxon>Alphaproteobacteria</taxon>
        <taxon>Hyphomicrobiales</taxon>
        <taxon>Nitrobacteraceae</taxon>
        <taxon>Bradyrhizobium</taxon>
    </lineage>
</organism>
<dbReference type="Proteomes" id="UP000321304">
    <property type="component" value="Unassembled WGS sequence"/>
</dbReference>
<accession>A0A560L3M5</accession>
<comment type="caution">
    <text evidence="1">The sequence shown here is derived from an EMBL/GenBank/DDBJ whole genome shotgun (WGS) entry which is preliminary data.</text>
</comment>
<name>A0A560L3M5_9BRAD</name>
<gene>
    <name evidence="1" type="ORF">FBZ93_1151</name>
</gene>
<keyword evidence="2" id="KW-1185">Reference proteome</keyword>